<dbReference type="RefSeq" id="WP_262573020.1">
    <property type="nucleotide sequence ID" value="NZ_JAOQKJ010000002.1"/>
</dbReference>
<proteinExistence type="inferred from homology"/>
<accession>A0ABT2SZD5</accession>
<comment type="catalytic activity">
    <reaction evidence="2">
        <text>glycyl-tRNA(Ala) + H2O = tRNA(Ala) + glycine + H(+)</text>
        <dbReference type="Rhea" id="RHEA:53744"/>
        <dbReference type="Rhea" id="RHEA-COMP:9657"/>
        <dbReference type="Rhea" id="RHEA-COMP:13640"/>
        <dbReference type="ChEBI" id="CHEBI:15377"/>
        <dbReference type="ChEBI" id="CHEBI:15378"/>
        <dbReference type="ChEBI" id="CHEBI:57305"/>
        <dbReference type="ChEBI" id="CHEBI:78442"/>
        <dbReference type="ChEBI" id="CHEBI:78522"/>
    </reaction>
</comment>
<dbReference type="Pfam" id="PF02580">
    <property type="entry name" value="Tyr_Deacylase"/>
    <property type="match status" value="1"/>
</dbReference>
<keyword evidence="2" id="KW-0820">tRNA-binding</keyword>
<evidence type="ECO:0000313" key="3">
    <source>
        <dbReference type="EMBL" id="MCU6743357.1"/>
    </source>
</evidence>
<organism evidence="3 4">
    <name type="scientific">Suilimivivens aceti</name>
    <dbReference type="NCBI Taxonomy" id="2981774"/>
    <lineage>
        <taxon>Bacteria</taxon>
        <taxon>Bacillati</taxon>
        <taxon>Bacillota</taxon>
        <taxon>Clostridia</taxon>
        <taxon>Lachnospirales</taxon>
        <taxon>Lachnospiraceae</taxon>
        <taxon>Suilimivivens</taxon>
    </lineage>
</organism>
<comment type="similarity">
    <text evidence="1 2">Belongs to the DTD family.</text>
</comment>
<comment type="subcellular location">
    <subcellularLocation>
        <location evidence="2">Cytoplasm</location>
    </subcellularLocation>
</comment>
<dbReference type="EC" id="3.1.1.-" evidence="2"/>
<dbReference type="PANTHER" id="PTHR10472">
    <property type="entry name" value="D-TYROSYL-TRNA TYR DEACYLASE"/>
    <property type="match status" value="1"/>
</dbReference>
<comment type="caution">
    <text evidence="3">The sequence shown here is derived from an EMBL/GenBank/DDBJ whole genome shotgun (WGS) entry which is preliminary data.</text>
</comment>
<dbReference type="CDD" id="cd00563">
    <property type="entry name" value="Dtyr_deacylase"/>
    <property type="match status" value="1"/>
</dbReference>
<reference evidence="3 4" key="1">
    <citation type="journal article" date="2021" name="ISME Commun">
        <title>Automated analysis of genomic sequences facilitates high-throughput and comprehensive description of bacteria.</title>
        <authorList>
            <person name="Hitch T.C.A."/>
        </authorList>
    </citation>
    <scope>NUCLEOTIDE SEQUENCE [LARGE SCALE GENOMIC DNA]</scope>
    <source>
        <strain evidence="3 4">Sanger_18</strain>
    </source>
</reference>
<dbReference type="Gene3D" id="3.50.80.10">
    <property type="entry name" value="D-tyrosyl-tRNA(Tyr) deacylase"/>
    <property type="match status" value="1"/>
</dbReference>
<dbReference type="EMBL" id="JAOQKJ010000002">
    <property type="protein sequence ID" value="MCU6743357.1"/>
    <property type="molecule type" value="Genomic_DNA"/>
</dbReference>
<dbReference type="InterPro" id="IPR023509">
    <property type="entry name" value="DTD-like_sf"/>
</dbReference>
<comment type="domain">
    <text evidence="2">A Gly-cisPro motif from one monomer fits into the active site of the other monomer to allow specific chiral rejection of L-amino acids.</text>
</comment>
<keyword evidence="2" id="KW-0694">RNA-binding</keyword>
<dbReference type="EC" id="3.1.1.96" evidence="2"/>
<gene>
    <name evidence="2 3" type="primary">dtd</name>
    <name evidence="3" type="ORF">OCV77_02375</name>
</gene>
<keyword evidence="2" id="KW-0963">Cytoplasm</keyword>
<feature type="short sequence motif" description="Gly-cisPro motif, important for rejection of L-amino acids" evidence="2">
    <location>
        <begin position="137"/>
        <end position="138"/>
    </location>
</feature>
<protein>
    <recommendedName>
        <fullName evidence="2">D-aminoacyl-tRNA deacylase</fullName>
        <shortName evidence="2">DTD</shortName>
        <ecNumber evidence="2">3.1.1.96</ecNumber>
    </recommendedName>
    <alternativeName>
        <fullName evidence="2">Gly-tRNA(Ala) deacylase</fullName>
        <ecNumber evidence="2">3.1.1.-</ecNumber>
    </alternativeName>
</protein>
<keyword evidence="4" id="KW-1185">Reference proteome</keyword>
<dbReference type="PANTHER" id="PTHR10472:SF5">
    <property type="entry name" value="D-AMINOACYL-TRNA DEACYLASE 1"/>
    <property type="match status" value="1"/>
</dbReference>
<dbReference type="InterPro" id="IPR003732">
    <property type="entry name" value="Daa-tRNA_deacyls_DTD"/>
</dbReference>
<dbReference type="NCBIfam" id="TIGR00256">
    <property type="entry name" value="D-aminoacyl-tRNA deacylase"/>
    <property type="match status" value="1"/>
</dbReference>
<evidence type="ECO:0000256" key="2">
    <source>
        <dbReference type="HAMAP-Rule" id="MF_00518"/>
    </source>
</evidence>
<comment type="catalytic activity">
    <reaction evidence="2">
        <text>a D-aminoacyl-tRNA + H2O = a tRNA + a D-alpha-amino acid + H(+)</text>
        <dbReference type="Rhea" id="RHEA:13953"/>
        <dbReference type="Rhea" id="RHEA-COMP:10123"/>
        <dbReference type="Rhea" id="RHEA-COMP:10124"/>
        <dbReference type="ChEBI" id="CHEBI:15377"/>
        <dbReference type="ChEBI" id="CHEBI:15378"/>
        <dbReference type="ChEBI" id="CHEBI:59871"/>
        <dbReference type="ChEBI" id="CHEBI:78442"/>
        <dbReference type="ChEBI" id="CHEBI:79333"/>
        <dbReference type="EC" id="3.1.1.96"/>
    </reaction>
</comment>
<comment type="function">
    <text evidence="2">An aminoacyl-tRNA editing enzyme that deacylates mischarged D-aminoacyl-tRNAs. Also deacylates mischarged glycyl-tRNA(Ala), protecting cells against glycine mischarging by AlaRS. Acts via tRNA-based rather than protein-based catalysis; rejects L-amino acids rather than detecting D-amino acids in the active site. By recycling D-aminoacyl-tRNA to D-amino acids and free tRNA molecules, this enzyme counteracts the toxicity associated with the formation of D-aminoacyl-tRNA entities in vivo and helps enforce protein L-homochirality.</text>
</comment>
<name>A0ABT2SZD5_9FIRM</name>
<dbReference type="Proteomes" id="UP001652432">
    <property type="component" value="Unassembled WGS sequence"/>
</dbReference>
<dbReference type="GO" id="GO:0051499">
    <property type="term" value="F:D-aminoacyl-tRNA deacylase activity"/>
    <property type="evidence" value="ECO:0007669"/>
    <property type="project" value="UniProtKB-EC"/>
</dbReference>
<evidence type="ECO:0000256" key="1">
    <source>
        <dbReference type="ARBA" id="ARBA00009673"/>
    </source>
</evidence>
<sequence length="150" mass="16720">MKLVIQRVQEASVSVDQEVVGKIGHGFMVLLGVSQTDTEEIADKMFQKLLKLRIFEDENGKTNLDIKSVNGELLIISQFTLYADCRHGNRPSFIGAGTPDQANALYEYFLSQCRKEIPVVEQGIFGAHMMVSLINDGPFTIVLDSDEIIK</sequence>
<evidence type="ECO:0000313" key="4">
    <source>
        <dbReference type="Proteomes" id="UP001652432"/>
    </source>
</evidence>
<dbReference type="HAMAP" id="MF_00518">
    <property type="entry name" value="Deacylase_Dtd"/>
    <property type="match status" value="1"/>
</dbReference>
<comment type="subunit">
    <text evidence="2">Homodimer.</text>
</comment>
<keyword evidence="2 3" id="KW-0378">Hydrolase</keyword>
<dbReference type="SUPFAM" id="SSF69500">
    <property type="entry name" value="DTD-like"/>
    <property type="match status" value="1"/>
</dbReference>